<feature type="non-terminal residue" evidence="1">
    <location>
        <position position="1"/>
    </location>
</feature>
<name>X1KCM7_9ZZZZ</name>
<protein>
    <recommendedName>
        <fullName evidence="2">Glycosyl transferase family 1 domain-containing protein</fullName>
    </recommendedName>
</protein>
<evidence type="ECO:0008006" key="2">
    <source>
        <dbReference type="Google" id="ProtNLM"/>
    </source>
</evidence>
<dbReference type="Gene3D" id="3.40.50.2000">
    <property type="entry name" value="Glycogen Phosphorylase B"/>
    <property type="match status" value="2"/>
</dbReference>
<dbReference type="EMBL" id="BARU01037437">
    <property type="protein sequence ID" value="GAH87944.1"/>
    <property type="molecule type" value="Genomic_DNA"/>
</dbReference>
<accession>X1KCM7</accession>
<organism evidence="1">
    <name type="scientific">marine sediment metagenome</name>
    <dbReference type="NCBI Taxonomy" id="412755"/>
    <lineage>
        <taxon>unclassified sequences</taxon>
        <taxon>metagenomes</taxon>
        <taxon>ecological metagenomes</taxon>
    </lineage>
</organism>
<comment type="caution">
    <text evidence="1">The sequence shown here is derived from an EMBL/GenBank/DDBJ whole genome shotgun (WGS) entry which is preliminary data.</text>
</comment>
<reference evidence="1" key="1">
    <citation type="journal article" date="2014" name="Front. Microbiol.">
        <title>High frequency of phylogenetically diverse reductive dehalogenase-homologous genes in deep subseafloor sedimentary metagenomes.</title>
        <authorList>
            <person name="Kawai M."/>
            <person name="Futagami T."/>
            <person name="Toyoda A."/>
            <person name="Takaki Y."/>
            <person name="Nishi S."/>
            <person name="Hori S."/>
            <person name="Arai W."/>
            <person name="Tsubouchi T."/>
            <person name="Morono Y."/>
            <person name="Uchiyama I."/>
            <person name="Ito T."/>
            <person name="Fujiyama A."/>
            <person name="Inagaki F."/>
            <person name="Takami H."/>
        </authorList>
    </citation>
    <scope>NUCLEOTIDE SEQUENCE</scope>
    <source>
        <strain evidence="1">Expedition CK06-06</strain>
    </source>
</reference>
<dbReference type="SUPFAM" id="SSF53756">
    <property type="entry name" value="UDP-Glycosyltransferase/glycogen phosphorylase"/>
    <property type="match status" value="1"/>
</dbReference>
<evidence type="ECO:0000313" key="1">
    <source>
        <dbReference type="EMBL" id="GAH87944.1"/>
    </source>
</evidence>
<dbReference type="AlphaFoldDB" id="X1KCM7"/>
<feature type="non-terminal residue" evidence="1">
    <location>
        <position position="248"/>
    </location>
</feature>
<sequence>VVGPDQWGDEQYKPYKKKNFIFKTLPIAGAPSLYAFSFKALNRVISGYRPCVIYCMEEIFTFFARECIRFGKEYGCPVVFFTWENRPDYRIGDSFDRIEQDCIREADKIICGNNLAKKRMINCGTDKNKLHVLLQSGIDTELFKPNEEIKKEYDVIYHGRLVREKGLYYLENACKDLGVHLLAVGGRGKYHFKYGESKDWVDYEDLPSIINSAHIGVQFPFSWHGYQEQGNFAVGENMAIENPVIISN</sequence>
<gene>
    <name evidence="1" type="ORF">S03H2_58338</name>
</gene>
<proteinExistence type="predicted"/>